<protein>
    <submittedName>
        <fullName evidence="1">DUF4258 domain-containing protein</fullName>
    </submittedName>
</protein>
<organism evidence="1 2">
    <name type="scientific">Thermosipho ferrireducens</name>
    <dbReference type="NCBI Taxonomy" id="2571116"/>
    <lineage>
        <taxon>Bacteria</taxon>
        <taxon>Thermotogati</taxon>
        <taxon>Thermotogota</taxon>
        <taxon>Thermotogae</taxon>
        <taxon>Thermotogales</taxon>
        <taxon>Fervidobacteriaceae</taxon>
        <taxon>Thermosipho</taxon>
    </lineage>
</organism>
<reference evidence="1 2" key="1">
    <citation type="submission" date="2021-03" db="EMBL/GenBank/DDBJ databases">
        <title>Thermosipho ferrireducens sp.nov., an anaerobic thermophilic iron-reducing bacterium isolated from a deep-sea hydrothermal sulfide deposits.</title>
        <authorList>
            <person name="Zeng X."/>
            <person name="Chen Y."/>
            <person name="Shao Z."/>
        </authorList>
    </citation>
    <scope>NUCLEOTIDE SEQUENCE [LARGE SCALE GENOMIC DNA]</scope>
    <source>
        <strain evidence="1 2">JL129W03</strain>
    </source>
</reference>
<accession>A0ABX7S8F1</accession>
<keyword evidence="2" id="KW-1185">Reference proteome</keyword>
<dbReference type="Pfam" id="PF14076">
    <property type="entry name" value="DUF4258"/>
    <property type="match status" value="1"/>
</dbReference>
<proteinExistence type="predicted"/>
<name>A0ABX7S8F1_9BACT</name>
<dbReference type="EMBL" id="CP071446">
    <property type="protein sequence ID" value="QTA38474.1"/>
    <property type="molecule type" value="Genomic_DNA"/>
</dbReference>
<dbReference type="RefSeq" id="WP_207567191.1">
    <property type="nucleotide sequence ID" value="NZ_CP071446.1"/>
</dbReference>
<dbReference type="InterPro" id="IPR025354">
    <property type="entry name" value="DUF4258"/>
</dbReference>
<evidence type="ECO:0000313" key="2">
    <source>
        <dbReference type="Proteomes" id="UP000671862"/>
    </source>
</evidence>
<gene>
    <name evidence="1" type="ORF">JYK00_02825</name>
</gene>
<sequence>MLKWTEHALENLKSRGISKKLVEEILKNPDEIVTGKYGRTIYHKLIGNKLMRVITENNLIITVYYTSRVTKYWKGGKKE</sequence>
<dbReference type="Proteomes" id="UP000671862">
    <property type="component" value="Chromosome"/>
</dbReference>
<evidence type="ECO:0000313" key="1">
    <source>
        <dbReference type="EMBL" id="QTA38474.1"/>
    </source>
</evidence>